<proteinExistence type="predicted"/>
<gene>
    <name evidence="3" type="ORF">EOD41_03455</name>
</gene>
<dbReference type="Pfam" id="PF16586">
    <property type="entry name" value="DUF5060"/>
    <property type="match status" value="1"/>
</dbReference>
<organism evidence="3 4">
    <name type="scientific">Mucilaginibacter limnophilus</name>
    <dbReference type="NCBI Taxonomy" id="1932778"/>
    <lineage>
        <taxon>Bacteria</taxon>
        <taxon>Pseudomonadati</taxon>
        <taxon>Bacteroidota</taxon>
        <taxon>Sphingobacteriia</taxon>
        <taxon>Sphingobacteriales</taxon>
        <taxon>Sphingobacteriaceae</taxon>
        <taxon>Mucilaginibacter</taxon>
    </lineage>
</organism>
<evidence type="ECO:0000259" key="2">
    <source>
        <dbReference type="Pfam" id="PF16586"/>
    </source>
</evidence>
<evidence type="ECO:0000256" key="1">
    <source>
        <dbReference type="SAM" id="SignalP"/>
    </source>
</evidence>
<dbReference type="RefSeq" id="WP_127703369.1">
    <property type="nucleotide sequence ID" value="NZ_SACK01000001.1"/>
</dbReference>
<dbReference type="OrthoDB" id="9802444at2"/>
<sequence>MKFQTLLSFLLLITSGTQAQISAVESITAKPLQYRKTEFNIKLTASWENPYLQQDVALDMQVNAPSGKTLTLPCYYASGESGKPSLWKARFAPQEKGKYSYRFVLGKTGKVVSKSADGYFTVASSKSDGFLHVKNNWVLQFDNGKPFRGIAENICWESRDNDDSKYFKALHENNKYNYEYMLRSFAGHGGNFFRTWICRWNLPIDWKKGFNNSRYQPSEEYFNPSAVQRLDRLVNLSDSLGLYIMLCMGPGAYSTRDGGFSPNAADFFVNPKSKQRYKDRLRYIVARWGYSTSIGAWEFFNEVDNVQFGNKDKPISGDSIVQWHDEMSTYLKRLDPYRHIVTTSISHRDINGLNSLKNIDINQKHIYKNTFIIPETIEKYEQDYGKPYVIGEFGYEYDWSKNFDEFAKGMDSDFKRGLWYGLFSSTPILPMSWWWEYFNNRGTDAYYKNVKLIADIMINAGKGSFERIELSASNYNIKAYGVKCGTKTFIYVWNPSEIQQAGRIKFEIYNTASVKIAIYGCESGKFTKSTDLKANAGKYSLQLSLAQTSDKVFVLSEN</sequence>
<keyword evidence="1" id="KW-0732">Signal</keyword>
<dbReference type="InterPro" id="IPR017853">
    <property type="entry name" value="GH"/>
</dbReference>
<dbReference type="Gene3D" id="2.60.40.10">
    <property type="entry name" value="Immunoglobulins"/>
    <property type="match status" value="1"/>
</dbReference>
<dbReference type="InterPro" id="IPR045053">
    <property type="entry name" value="MAN-like"/>
</dbReference>
<evidence type="ECO:0000313" key="3">
    <source>
        <dbReference type="EMBL" id="RVU03004.1"/>
    </source>
</evidence>
<protein>
    <submittedName>
        <fullName evidence="3">DUF5060 domain-containing protein</fullName>
    </submittedName>
</protein>
<dbReference type="AlphaFoldDB" id="A0A3S2X141"/>
<reference evidence="3 4" key="1">
    <citation type="submission" date="2019-01" db="EMBL/GenBank/DDBJ databases">
        <authorList>
            <person name="Chen W.-M."/>
        </authorList>
    </citation>
    <scope>NUCLEOTIDE SEQUENCE [LARGE SCALE GENOMIC DNA]</scope>
    <source>
        <strain evidence="3 4">YBJ-36</strain>
    </source>
</reference>
<dbReference type="InterPro" id="IPR032260">
    <property type="entry name" value="DUF5060"/>
</dbReference>
<dbReference type="Proteomes" id="UP000282759">
    <property type="component" value="Unassembled WGS sequence"/>
</dbReference>
<feature type="signal peptide" evidence="1">
    <location>
        <begin position="1"/>
        <end position="19"/>
    </location>
</feature>
<feature type="chain" id="PRO_5018774247" evidence="1">
    <location>
        <begin position="20"/>
        <end position="558"/>
    </location>
</feature>
<dbReference type="PANTHER" id="PTHR31451">
    <property type="match status" value="1"/>
</dbReference>
<dbReference type="Gene3D" id="3.20.20.80">
    <property type="entry name" value="Glycosidases"/>
    <property type="match status" value="1"/>
</dbReference>
<dbReference type="GO" id="GO:0004553">
    <property type="term" value="F:hydrolase activity, hydrolyzing O-glycosyl compounds"/>
    <property type="evidence" value="ECO:0007669"/>
    <property type="project" value="InterPro"/>
</dbReference>
<name>A0A3S2X141_9SPHI</name>
<comment type="caution">
    <text evidence="3">The sequence shown here is derived from an EMBL/GenBank/DDBJ whole genome shotgun (WGS) entry which is preliminary data.</text>
</comment>
<dbReference type="SUPFAM" id="SSF51445">
    <property type="entry name" value="(Trans)glycosidases"/>
    <property type="match status" value="1"/>
</dbReference>
<dbReference type="EMBL" id="SACK01000001">
    <property type="protein sequence ID" value="RVU03004.1"/>
    <property type="molecule type" value="Genomic_DNA"/>
</dbReference>
<feature type="domain" description="DUF5060" evidence="2">
    <location>
        <begin position="33"/>
        <end position="102"/>
    </location>
</feature>
<accession>A0A3S2X141</accession>
<keyword evidence="4" id="KW-1185">Reference proteome</keyword>
<evidence type="ECO:0000313" key="4">
    <source>
        <dbReference type="Proteomes" id="UP000282759"/>
    </source>
</evidence>
<dbReference type="InterPro" id="IPR013783">
    <property type="entry name" value="Ig-like_fold"/>
</dbReference>